<evidence type="ECO:0008006" key="3">
    <source>
        <dbReference type="Google" id="ProtNLM"/>
    </source>
</evidence>
<reference evidence="2" key="1">
    <citation type="journal article" date="2019" name="Int. J. Syst. Evol. Microbiol.">
        <title>The Global Catalogue of Microorganisms (GCM) 10K type strain sequencing project: providing services to taxonomists for standard genome sequencing and annotation.</title>
        <authorList>
            <consortium name="The Broad Institute Genomics Platform"/>
            <consortium name="The Broad Institute Genome Sequencing Center for Infectious Disease"/>
            <person name="Wu L."/>
            <person name="Ma J."/>
        </authorList>
    </citation>
    <scope>NUCLEOTIDE SEQUENCE [LARGE SCALE GENOMIC DNA]</scope>
    <source>
        <strain evidence="2">WLHS5</strain>
    </source>
</reference>
<protein>
    <recommendedName>
        <fullName evidence="3">Zinc finger protein</fullName>
    </recommendedName>
</protein>
<comment type="caution">
    <text evidence="1">The sequence shown here is derived from an EMBL/GenBank/DDBJ whole genome shotgun (WGS) entry which is preliminary data.</text>
</comment>
<evidence type="ECO:0000313" key="1">
    <source>
        <dbReference type="EMBL" id="MFC7342878.1"/>
    </source>
</evidence>
<sequence>MHDEVQRHFWLPVADPGGRGGTRHAFPGRRWEGERTREAICGEQLPLANPSEMDWICHPTCTTCWNTLRNKQFGR</sequence>
<proteinExistence type="predicted"/>
<keyword evidence="2" id="KW-1185">Reference proteome</keyword>
<name>A0ABW2LMI8_9PSEU</name>
<accession>A0ABW2LMI8</accession>
<dbReference type="RefSeq" id="WP_380669196.1">
    <property type="nucleotide sequence ID" value="NZ_JBHTCJ010000007.1"/>
</dbReference>
<evidence type="ECO:0000313" key="2">
    <source>
        <dbReference type="Proteomes" id="UP001596504"/>
    </source>
</evidence>
<dbReference type="Proteomes" id="UP001596504">
    <property type="component" value="Unassembled WGS sequence"/>
</dbReference>
<dbReference type="EMBL" id="JBHTCJ010000007">
    <property type="protein sequence ID" value="MFC7342878.1"/>
    <property type="molecule type" value="Genomic_DNA"/>
</dbReference>
<gene>
    <name evidence="1" type="ORF">ACFQRI_15855</name>
</gene>
<organism evidence="1 2">
    <name type="scientific">Saccharopolyspora griseoalba</name>
    <dbReference type="NCBI Taxonomy" id="1431848"/>
    <lineage>
        <taxon>Bacteria</taxon>
        <taxon>Bacillati</taxon>
        <taxon>Actinomycetota</taxon>
        <taxon>Actinomycetes</taxon>
        <taxon>Pseudonocardiales</taxon>
        <taxon>Pseudonocardiaceae</taxon>
        <taxon>Saccharopolyspora</taxon>
    </lineage>
</organism>